<comment type="catalytic activity">
    <reaction evidence="4">
        <text>L-threonyl-[protein] + ATP = O-phospho-L-threonyl-[protein] + ADP + H(+)</text>
        <dbReference type="Rhea" id="RHEA:46608"/>
        <dbReference type="Rhea" id="RHEA-COMP:11060"/>
        <dbReference type="Rhea" id="RHEA-COMP:11605"/>
        <dbReference type="ChEBI" id="CHEBI:15378"/>
        <dbReference type="ChEBI" id="CHEBI:30013"/>
        <dbReference type="ChEBI" id="CHEBI:30616"/>
        <dbReference type="ChEBI" id="CHEBI:61977"/>
        <dbReference type="ChEBI" id="CHEBI:456216"/>
    </reaction>
</comment>
<evidence type="ECO:0000256" key="3">
    <source>
        <dbReference type="ARBA" id="ARBA00047558"/>
    </source>
</evidence>
<dbReference type="Proteomes" id="UP000029120">
    <property type="component" value="Unassembled WGS sequence"/>
</dbReference>
<dbReference type="PROSITE" id="PS51473">
    <property type="entry name" value="GNK2"/>
    <property type="match status" value="1"/>
</dbReference>
<reference evidence="8" key="1">
    <citation type="journal article" date="2015" name="Nat. Plants">
        <title>Genome expansion of Arabis alpina linked with retrotransposition and reduced symmetric DNA methylation.</title>
        <authorList>
            <person name="Willing E.M."/>
            <person name="Rawat V."/>
            <person name="Mandakova T."/>
            <person name="Maumus F."/>
            <person name="James G.V."/>
            <person name="Nordstroem K.J."/>
            <person name="Becker C."/>
            <person name="Warthmann N."/>
            <person name="Chica C."/>
            <person name="Szarzynska B."/>
            <person name="Zytnicki M."/>
            <person name="Albani M.C."/>
            <person name="Kiefer C."/>
            <person name="Bergonzi S."/>
            <person name="Castaings L."/>
            <person name="Mateos J.L."/>
            <person name="Berns M.C."/>
            <person name="Bujdoso N."/>
            <person name="Piofczyk T."/>
            <person name="de Lorenzo L."/>
            <person name="Barrero-Sicilia C."/>
            <person name="Mateos I."/>
            <person name="Piednoel M."/>
            <person name="Hagmann J."/>
            <person name="Chen-Min-Tao R."/>
            <person name="Iglesias-Fernandez R."/>
            <person name="Schuster S.C."/>
            <person name="Alonso-Blanco C."/>
            <person name="Roudier F."/>
            <person name="Carbonero P."/>
            <person name="Paz-Ares J."/>
            <person name="Davis S.J."/>
            <person name="Pecinka A."/>
            <person name="Quesneville H."/>
            <person name="Colot V."/>
            <person name="Lysak M.A."/>
            <person name="Weigel D."/>
            <person name="Coupland G."/>
            <person name="Schneeberger K."/>
        </authorList>
    </citation>
    <scope>NUCLEOTIDE SEQUENCE [LARGE SCALE GENOMIC DNA]</scope>
    <source>
        <strain evidence="8">cv. Pajares</strain>
    </source>
</reference>
<comment type="catalytic activity">
    <reaction evidence="3">
        <text>L-seryl-[protein] + ATP = O-phospho-L-seryl-[protein] + ADP + H(+)</text>
        <dbReference type="Rhea" id="RHEA:17989"/>
        <dbReference type="Rhea" id="RHEA-COMP:9863"/>
        <dbReference type="Rhea" id="RHEA-COMP:11604"/>
        <dbReference type="ChEBI" id="CHEBI:15378"/>
        <dbReference type="ChEBI" id="CHEBI:29999"/>
        <dbReference type="ChEBI" id="CHEBI:30616"/>
        <dbReference type="ChEBI" id="CHEBI:83421"/>
        <dbReference type="ChEBI" id="CHEBI:456216"/>
    </reaction>
</comment>
<organism evidence="7 8">
    <name type="scientific">Arabis alpina</name>
    <name type="common">Alpine rock-cress</name>
    <dbReference type="NCBI Taxonomy" id="50452"/>
    <lineage>
        <taxon>Eukaryota</taxon>
        <taxon>Viridiplantae</taxon>
        <taxon>Streptophyta</taxon>
        <taxon>Embryophyta</taxon>
        <taxon>Tracheophyta</taxon>
        <taxon>Spermatophyta</taxon>
        <taxon>Magnoliopsida</taxon>
        <taxon>eudicotyledons</taxon>
        <taxon>Gunneridae</taxon>
        <taxon>Pentapetalae</taxon>
        <taxon>rosids</taxon>
        <taxon>malvids</taxon>
        <taxon>Brassicales</taxon>
        <taxon>Brassicaceae</taxon>
        <taxon>Arabideae</taxon>
        <taxon>Arabis</taxon>
    </lineage>
</organism>
<evidence type="ECO:0000256" key="5">
    <source>
        <dbReference type="SAM" id="SignalP"/>
    </source>
</evidence>
<sequence length="181" mass="20165">MSSSSSGSFIFLFLFFFLTIASAQDPNYVFHNCPNTTTFTRNSTYFTNLQTLLSSLSSRNTSYSTGFQSTTAGQAPDRVTGLFLCRGDVSRDVCRSCVSFAVNDILNRCPNQRQVMLHYDQCTLRYSNRNILSTLNTHGGIILVNTQNVTPRQQDLFTDLVLSTLNQAATAALYSSRKFDA</sequence>
<keyword evidence="1 5" id="KW-0732">Signal</keyword>
<feature type="signal peptide" evidence="5">
    <location>
        <begin position="1"/>
        <end position="23"/>
    </location>
</feature>
<dbReference type="InterPro" id="IPR038408">
    <property type="entry name" value="GNK2_sf"/>
</dbReference>
<dbReference type="OrthoDB" id="688481at2759"/>
<dbReference type="OMA" id="IGWHENC"/>
<dbReference type="AlphaFoldDB" id="A0A087FY06"/>
<dbReference type="eggNOG" id="ENOG502QWDY">
    <property type="taxonomic scope" value="Eukaryota"/>
</dbReference>
<evidence type="ECO:0000259" key="6">
    <source>
        <dbReference type="PROSITE" id="PS51473"/>
    </source>
</evidence>
<proteinExistence type="predicted"/>
<protein>
    <recommendedName>
        <fullName evidence="6">Gnk2-homologous domain-containing protein</fullName>
    </recommendedName>
</protein>
<gene>
    <name evidence="7" type="ORF">AALP_AAs69716U000100</name>
</gene>
<evidence type="ECO:0000256" key="1">
    <source>
        <dbReference type="ARBA" id="ARBA00022729"/>
    </source>
</evidence>
<evidence type="ECO:0000313" key="8">
    <source>
        <dbReference type="Proteomes" id="UP000029120"/>
    </source>
</evidence>
<feature type="chain" id="PRO_5001821454" description="Gnk2-homologous domain-containing protein" evidence="5">
    <location>
        <begin position="24"/>
        <end position="181"/>
    </location>
</feature>
<feature type="domain" description="Gnk2-homologous" evidence="6">
    <location>
        <begin position="27"/>
        <end position="131"/>
    </location>
</feature>
<evidence type="ECO:0000256" key="4">
    <source>
        <dbReference type="ARBA" id="ARBA00047951"/>
    </source>
</evidence>
<evidence type="ECO:0000256" key="2">
    <source>
        <dbReference type="ARBA" id="ARBA00022737"/>
    </source>
</evidence>
<dbReference type="InterPro" id="IPR002902">
    <property type="entry name" value="GNK2"/>
</dbReference>
<name>A0A087FY06_ARAAL</name>
<dbReference type="Pfam" id="PF01657">
    <property type="entry name" value="Stress-antifung"/>
    <property type="match status" value="1"/>
</dbReference>
<dbReference type="Gene3D" id="3.30.430.20">
    <property type="entry name" value="Gnk2 domain, C-X8-C-X2-C motif"/>
    <property type="match status" value="1"/>
</dbReference>
<dbReference type="CDD" id="cd23509">
    <property type="entry name" value="Gnk2-like"/>
    <property type="match status" value="1"/>
</dbReference>
<dbReference type="PANTHER" id="PTHR32099:SF42">
    <property type="entry name" value="CYSTEINE-RICH RECEPTOR-LIKE PROTEIN KINASE 9-RELATED"/>
    <property type="match status" value="1"/>
</dbReference>
<keyword evidence="8" id="KW-1185">Reference proteome</keyword>
<keyword evidence="2" id="KW-0677">Repeat</keyword>
<feature type="non-terminal residue" evidence="7">
    <location>
        <position position="181"/>
    </location>
</feature>
<dbReference type="EMBL" id="KL988553">
    <property type="protein sequence ID" value="KFK22508.1"/>
    <property type="molecule type" value="Genomic_DNA"/>
</dbReference>
<evidence type="ECO:0000313" key="7">
    <source>
        <dbReference type="EMBL" id="KFK22508.1"/>
    </source>
</evidence>
<dbReference type="FunFam" id="3.30.430.20:FF:000013">
    <property type="entry name" value="Cysteine-rich RLK (RECEPTOR-like protein kinase) 23"/>
    <property type="match status" value="1"/>
</dbReference>
<accession>A0A087FY06</accession>
<dbReference type="PANTHER" id="PTHR32099">
    <property type="entry name" value="CYSTEINE-RICH REPEAT SECRETORY PROTEIN"/>
    <property type="match status" value="1"/>
</dbReference>